<evidence type="ECO:0000313" key="2">
    <source>
        <dbReference type="Proteomes" id="UP001596189"/>
    </source>
</evidence>
<sequence length="177" mass="19268">MAVWVGFLRGINVGGHRKVPMAELRSLCEDAGLTDVRTYIASGNLLFSSPLRSAAKVRALLEQRIEEHFGFPVVVVVRTPKQLRDVVDGLPFEDADQAHVSFLVSGAERAEVKDLQAALINDAQLEVVGDHAYLLTPNGLGQGFLKSGADRRFGKVGTARNWRTVTKVLSMAEEAQA</sequence>
<comment type="caution">
    <text evidence="1">The sequence shown here is derived from an EMBL/GenBank/DDBJ whole genome shotgun (WGS) entry which is preliminary data.</text>
</comment>
<dbReference type="Proteomes" id="UP001596189">
    <property type="component" value="Unassembled WGS sequence"/>
</dbReference>
<evidence type="ECO:0000313" key="1">
    <source>
        <dbReference type="EMBL" id="MFC6006398.1"/>
    </source>
</evidence>
<dbReference type="SUPFAM" id="SSF160379">
    <property type="entry name" value="SP0830-like"/>
    <property type="match status" value="1"/>
</dbReference>
<protein>
    <submittedName>
        <fullName evidence="1">DUF1697 domain-containing protein</fullName>
    </submittedName>
</protein>
<proteinExistence type="predicted"/>
<reference evidence="2" key="1">
    <citation type="journal article" date="2019" name="Int. J. Syst. Evol. Microbiol.">
        <title>The Global Catalogue of Microorganisms (GCM) 10K type strain sequencing project: providing services to taxonomists for standard genome sequencing and annotation.</title>
        <authorList>
            <consortium name="The Broad Institute Genomics Platform"/>
            <consortium name="The Broad Institute Genome Sequencing Center for Infectious Disease"/>
            <person name="Wu L."/>
            <person name="Ma J."/>
        </authorList>
    </citation>
    <scope>NUCLEOTIDE SEQUENCE [LARGE SCALE GENOMIC DNA]</scope>
    <source>
        <strain evidence="2">KACC 14249</strain>
    </source>
</reference>
<keyword evidence="2" id="KW-1185">Reference proteome</keyword>
<dbReference type="EMBL" id="JBHSRD010000002">
    <property type="protein sequence ID" value="MFC6006398.1"/>
    <property type="molecule type" value="Genomic_DNA"/>
</dbReference>
<dbReference type="PANTHER" id="PTHR36439:SF1">
    <property type="entry name" value="DUF1697 DOMAIN-CONTAINING PROTEIN"/>
    <property type="match status" value="1"/>
</dbReference>
<dbReference type="RefSeq" id="WP_345717235.1">
    <property type="nucleotide sequence ID" value="NZ_BAABFP010000005.1"/>
</dbReference>
<dbReference type="InterPro" id="IPR012545">
    <property type="entry name" value="DUF1697"/>
</dbReference>
<gene>
    <name evidence="1" type="ORF">ACFQDO_04570</name>
</gene>
<dbReference type="Pfam" id="PF08002">
    <property type="entry name" value="DUF1697"/>
    <property type="match status" value="1"/>
</dbReference>
<dbReference type="Gene3D" id="3.30.70.1280">
    <property type="entry name" value="SP0830-like domains"/>
    <property type="match status" value="1"/>
</dbReference>
<organism evidence="1 2">
    <name type="scientific">Angustibacter luteus</name>
    <dbReference type="NCBI Taxonomy" id="658456"/>
    <lineage>
        <taxon>Bacteria</taxon>
        <taxon>Bacillati</taxon>
        <taxon>Actinomycetota</taxon>
        <taxon>Actinomycetes</taxon>
        <taxon>Kineosporiales</taxon>
        <taxon>Kineosporiaceae</taxon>
    </lineage>
</organism>
<accession>A0ABW1JC71</accession>
<dbReference type="PANTHER" id="PTHR36439">
    <property type="entry name" value="BLL4334 PROTEIN"/>
    <property type="match status" value="1"/>
</dbReference>
<dbReference type="PIRSF" id="PIRSF008502">
    <property type="entry name" value="UCP008502"/>
    <property type="match status" value="1"/>
</dbReference>
<name>A0ABW1JC71_9ACTN</name>